<feature type="coiled-coil region" evidence="3">
    <location>
        <begin position="888"/>
        <end position="915"/>
    </location>
</feature>
<dbReference type="PROSITE" id="PS51293">
    <property type="entry name" value="SANT"/>
    <property type="match status" value="1"/>
</dbReference>
<keyword evidence="8" id="KW-1185">Reference proteome</keyword>
<gene>
    <name evidence="7" type="primary">ALY3</name>
    <name evidence="7" type="ORF">CR513_12716</name>
</gene>
<feature type="domain" description="Myb-like" evidence="5">
    <location>
        <begin position="79"/>
        <end position="111"/>
    </location>
</feature>
<dbReference type="Proteomes" id="UP000257109">
    <property type="component" value="Unassembled WGS sequence"/>
</dbReference>
<feature type="non-terminal residue" evidence="7">
    <location>
        <position position="1"/>
    </location>
</feature>
<evidence type="ECO:0000259" key="5">
    <source>
        <dbReference type="PROSITE" id="PS50090"/>
    </source>
</evidence>
<dbReference type="Pfam" id="PF00249">
    <property type="entry name" value="Myb_DNA-binding"/>
    <property type="match status" value="1"/>
</dbReference>
<evidence type="ECO:0000256" key="1">
    <source>
        <dbReference type="ARBA" id="ARBA00004123"/>
    </source>
</evidence>
<dbReference type="GO" id="GO:0003677">
    <property type="term" value="F:DNA binding"/>
    <property type="evidence" value="ECO:0007669"/>
    <property type="project" value="TreeGrafter"/>
</dbReference>
<dbReference type="InterPro" id="IPR033471">
    <property type="entry name" value="DIRP"/>
</dbReference>
<dbReference type="InterPro" id="IPR017884">
    <property type="entry name" value="SANT_dom"/>
</dbReference>
<dbReference type="InterPro" id="IPR010561">
    <property type="entry name" value="LIN-9/ALY1"/>
</dbReference>
<evidence type="ECO:0000259" key="6">
    <source>
        <dbReference type="PROSITE" id="PS51293"/>
    </source>
</evidence>
<dbReference type="GO" id="GO:0051726">
    <property type="term" value="P:regulation of cell cycle"/>
    <property type="evidence" value="ECO:0007669"/>
    <property type="project" value="TreeGrafter"/>
</dbReference>
<accession>A0A371HLU9</accession>
<feature type="compositionally biased region" description="Polar residues" evidence="4">
    <location>
        <begin position="177"/>
        <end position="188"/>
    </location>
</feature>
<dbReference type="GO" id="GO:0005654">
    <property type="term" value="C:nucleoplasm"/>
    <property type="evidence" value="ECO:0007669"/>
    <property type="project" value="TreeGrafter"/>
</dbReference>
<dbReference type="EMBL" id="QJKJ01002237">
    <property type="protein sequence ID" value="RDY03672.1"/>
    <property type="molecule type" value="Genomic_DNA"/>
</dbReference>
<feature type="region of interest" description="Disordered" evidence="4">
    <location>
        <begin position="30"/>
        <end position="76"/>
    </location>
</feature>
<feature type="region of interest" description="Disordered" evidence="4">
    <location>
        <begin position="272"/>
        <end position="300"/>
    </location>
</feature>
<evidence type="ECO:0000313" key="8">
    <source>
        <dbReference type="Proteomes" id="UP000257109"/>
    </source>
</evidence>
<comment type="subcellular location">
    <subcellularLocation>
        <location evidence="1">Nucleus</location>
    </subcellularLocation>
</comment>
<dbReference type="InterPro" id="IPR001005">
    <property type="entry name" value="SANT/Myb"/>
</dbReference>
<dbReference type="FunFam" id="1.20.58.1880:FF:000006">
    <property type="entry name" value="Protein ALWAYS EARLY 3 isoform A"/>
    <property type="match status" value="1"/>
</dbReference>
<dbReference type="PANTHER" id="PTHR21689:SF5">
    <property type="entry name" value="PROTEIN ALWAYS EARLY 1-RELATED"/>
    <property type="match status" value="1"/>
</dbReference>
<evidence type="ECO:0000256" key="2">
    <source>
        <dbReference type="ARBA" id="ARBA00023242"/>
    </source>
</evidence>
<feature type="domain" description="SANT" evidence="6">
    <location>
        <begin position="76"/>
        <end position="111"/>
    </location>
</feature>
<evidence type="ECO:0000256" key="4">
    <source>
        <dbReference type="SAM" id="MobiDB-lite"/>
    </source>
</evidence>
<feature type="compositionally biased region" description="Basic and acidic residues" evidence="4">
    <location>
        <begin position="457"/>
        <end position="470"/>
    </location>
</feature>
<dbReference type="STRING" id="157652.A0A371HLU9"/>
<dbReference type="PROSITE" id="PS50090">
    <property type="entry name" value="MYB_LIKE"/>
    <property type="match status" value="1"/>
</dbReference>
<dbReference type="AlphaFoldDB" id="A0A371HLU9"/>
<feature type="region of interest" description="Disordered" evidence="4">
    <location>
        <begin position="151"/>
        <end position="188"/>
    </location>
</feature>
<dbReference type="SMART" id="SM01135">
    <property type="entry name" value="DIRP"/>
    <property type="match status" value="1"/>
</dbReference>
<dbReference type="SUPFAM" id="SSF46689">
    <property type="entry name" value="Homeodomain-like"/>
    <property type="match status" value="1"/>
</dbReference>
<evidence type="ECO:0000313" key="7">
    <source>
        <dbReference type="EMBL" id="RDY03672.1"/>
    </source>
</evidence>
<comment type="caution">
    <text evidence="7">The sequence shown here is derived from an EMBL/GenBank/DDBJ whole genome shotgun (WGS) entry which is preliminary data.</text>
</comment>
<proteinExistence type="predicted"/>
<keyword evidence="2" id="KW-0539">Nucleus</keyword>
<protein>
    <submittedName>
        <fullName evidence="7">Protein ALWAYS EARLY 3</fullName>
    </submittedName>
</protein>
<organism evidence="7 8">
    <name type="scientific">Mucuna pruriens</name>
    <name type="common">Velvet bean</name>
    <name type="synonym">Dolichos pruriens</name>
    <dbReference type="NCBI Taxonomy" id="157652"/>
    <lineage>
        <taxon>Eukaryota</taxon>
        <taxon>Viridiplantae</taxon>
        <taxon>Streptophyta</taxon>
        <taxon>Embryophyta</taxon>
        <taxon>Tracheophyta</taxon>
        <taxon>Spermatophyta</taxon>
        <taxon>Magnoliopsida</taxon>
        <taxon>eudicotyledons</taxon>
        <taxon>Gunneridae</taxon>
        <taxon>Pentapetalae</taxon>
        <taxon>rosids</taxon>
        <taxon>fabids</taxon>
        <taxon>Fabales</taxon>
        <taxon>Fabaceae</taxon>
        <taxon>Papilionoideae</taxon>
        <taxon>50 kb inversion clade</taxon>
        <taxon>NPAAA clade</taxon>
        <taxon>indigoferoid/millettioid clade</taxon>
        <taxon>Phaseoleae</taxon>
        <taxon>Mucuna</taxon>
    </lineage>
</organism>
<dbReference type="Pfam" id="PF06584">
    <property type="entry name" value="DIRP"/>
    <property type="match status" value="1"/>
</dbReference>
<feature type="region of interest" description="Disordered" evidence="4">
    <location>
        <begin position="447"/>
        <end position="510"/>
    </location>
</feature>
<evidence type="ECO:0000256" key="3">
    <source>
        <dbReference type="SAM" id="Coils"/>
    </source>
</evidence>
<dbReference type="GO" id="GO:0006351">
    <property type="term" value="P:DNA-templated transcription"/>
    <property type="evidence" value="ECO:0007669"/>
    <property type="project" value="InterPro"/>
</dbReference>
<name>A0A371HLU9_MUCPR</name>
<keyword evidence="3" id="KW-0175">Coiled coil</keyword>
<dbReference type="SMART" id="SM00717">
    <property type="entry name" value="SANT"/>
    <property type="match status" value="1"/>
</dbReference>
<dbReference type="PANTHER" id="PTHR21689">
    <property type="entry name" value="LIN-9"/>
    <property type="match status" value="1"/>
</dbReference>
<reference evidence="7" key="1">
    <citation type="submission" date="2018-05" db="EMBL/GenBank/DDBJ databases">
        <title>Draft genome of Mucuna pruriens seed.</title>
        <authorList>
            <person name="Nnadi N.E."/>
            <person name="Vos R."/>
            <person name="Hasami M.H."/>
            <person name="Devisetty U.K."/>
            <person name="Aguiy J.C."/>
        </authorList>
    </citation>
    <scope>NUCLEOTIDE SEQUENCE [LARGE SCALE GENOMIC DNA]</scope>
    <source>
        <strain evidence="7">JCA_2017</strain>
    </source>
</reference>
<dbReference type="PROSITE" id="PS51257">
    <property type="entry name" value="PROKAR_LIPOPROTEIN"/>
    <property type="match status" value="1"/>
</dbReference>
<dbReference type="GO" id="GO:0017053">
    <property type="term" value="C:transcription repressor complex"/>
    <property type="evidence" value="ECO:0007669"/>
    <property type="project" value="InterPro"/>
</dbReference>
<dbReference type="GO" id="GO:0006357">
    <property type="term" value="P:regulation of transcription by RNA polymerase II"/>
    <property type="evidence" value="ECO:0007669"/>
    <property type="project" value="TreeGrafter"/>
</dbReference>
<dbReference type="CDD" id="cd00167">
    <property type="entry name" value="SANT"/>
    <property type="match status" value="1"/>
</dbReference>
<sequence length="1158" mass="130352">MRFSSQFASPLFVNPVTSFSCLSRASPGIGHKGSMAPTKKSRSVNKRISSSNDVSPEKDEVNSNKNKQRKKKLTDKLGSQWSKEELEQFYEAYRKYGKDWKKVASVVRNRSIEMVEALYNMNRAYLSLPEGTASVVGLIAMMTDHYNVLEGSDSERESNDALGSRKPVKRKREKVQLSASKDPLQSQSIASNDGCLSLLKKRRIDGTTRIDGIQPHAVGKRTPRIPVSYSYKKDDTESYVSPYRRSLKSTIDGNDDEVAHVVALALTEAAQRGGSPRVSKTPYRRVEQKSSPVPSWGRKHQMSETVRAKFHDVSVDEEFLEGSIESRGAENGEYARDNSSLMDMEGIGAVESLRKRGKIYRKRERVENVRNHQLDDGGEACSGTEEGLSFRSLKEKVDIEVANGKLEQFSPKSQRKRNKKLFFGDETAALNALQTLADLSLMMPTSTIESESSIQLKGERTAADKEDKSTLPEATSTSHKRHKVKHSAVPEIEDLTSKKSKLGKESAKDSYALSESKEQLPFADTTWKRKRKSMVSKVANVKLDSCPSGPLKDEAVDDENKPVVKGKHSVQVFTLPKQLKTVKSSESSLCSDQKDLTVSTAEAPLSNEVSLPTKRSRRKTILPRTSLPKEKSSEYILKSQPNKYSTLKEKLSSCLSSNMVRRWFIFEWFYSAIDYPWFAKREFMEYLNHVGLGNIPRLTRVEWSVIKSSLGKPRRFSEHFLHEERQKLDQYRESVRKHYTELRTGVRDGLPTDLARPLYVGQRVIALHPKTREIHDGSVLTVDYDKCRIQFDRPELGVEFVMDIDCMPLNPLDNMPDALRRQIGARKASFMSKEPQINGNSNFGVCEMYYSPVKENVATIDNLCAQAGCAQPCKVTHHQAKEADIHALSELKRALDKKETLLMELQSANSDLLENQNGIECLKDSDVFKKHYAMVSDAMLQLRQRNTYRGNSLPPWMKPQASFNVHDDLLNMLDSSLTQELGSTVVQIIKGSRLKAHAMVDAAFQALSLTKEGEDAFMKIGQALDSINHQQLAPKSRLPPVIRSQEQVNVNGSFYHRSHSTCCVSEPLLNDPSGPKLHNYSDKFDTELPSELITSCVATLIMIQTCTERQYPPADVAQMLDSAVTSLHPCCPRNLPIYREIQMCMGRIKTQILALIPT</sequence>
<dbReference type="InterPro" id="IPR009057">
    <property type="entry name" value="Homeodomain-like_sf"/>
</dbReference>
<dbReference type="Gene3D" id="1.20.58.1880">
    <property type="match status" value="1"/>
</dbReference>
<dbReference type="OrthoDB" id="2339771at2759"/>